<dbReference type="EMBL" id="FQZD01000007">
    <property type="protein sequence ID" value="SHI74552.1"/>
    <property type="molecule type" value="Genomic_DNA"/>
</dbReference>
<accession>A0A1M6DMX5</accession>
<evidence type="ECO:0000256" key="4">
    <source>
        <dbReference type="RuleBase" id="RU361277"/>
    </source>
</evidence>
<feature type="domain" description="Enoyl reductase (ER)" evidence="5">
    <location>
        <begin position="14"/>
        <end position="352"/>
    </location>
</feature>
<evidence type="ECO:0000256" key="1">
    <source>
        <dbReference type="ARBA" id="ARBA00022723"/>
    </source>
</evidence>
<dbReference type="Pfam" id="PF08240">
    <property type="entry name" value="ADH_N"/>
    <property type="match status" value="1"/>
</dbReference>
<dbReference type="Proteomes" id="UP000322917">
    <property type="component" value="Unassembled WGS sequence"/>
</dbReference>
<evidence type="ECO:0000313" key="7">
    <source>
        <dbReference type="Proteomes" id="UP000322917"/>
    </source>
</evidence>
<dbReference type="GO" id="GO:0008270">
    <property type="term" value="F:zinc ion binding"/>
    <property type="evidence" value="ECO:0007669"/>
    <property type="project" value="InterPro"/>
</dbReference>
<evidence type="ECO:0000313" key="6">
    <source>
        <dbReference type="EMBL" id="SHI74552.1"/>
    </source>
</evidence>
<evidence type="ECO:0000256" key="2">
    <source>
        <dbReference type="ARBA" id="ARBA00022833"/>
    </source>
</evidence>
<dbReference type="Gene3D" id="3.90.180.10">
    <property type="entry name" value="Medium-chain alcohol dehydrogenases, catalytic domain"/>
    <property type="match status" value="1"/>
</dbReference>
<dbReference type="InterPro" id="IPR013154">
    <property type="entry name" value="ADH-like_N"/>
</dbReference>
<sequence length="354" mass="38378">MIRGDTMDALKLYGVRDIRFEQAENPVIQSANDVIVKVRAAGICGSDISRYKLLGPYIPGMIWGHEFSGEVIEAGTAVTNVAKGDRVAGCPVVFDGEDYYYKKGEYNRSDFNTAIGAKRPGAFAEYICLPSQNLVPIPDSLSFDAAALMEPSTVVLHGLYRTSLSVGDTVAVVGAGGSLGLLAIQWAKVFGAKKVIAIDIDDAKLAIAKRLGADVIINSLQEDTEAVILQHSEGLKADLVMEAAGSPITASQVFAYAKKGGGVVFLGIPYGDVTVKRYYFEKILRSELTVWGSWSNVSAPFPGKEWSDSVHFFAEGKINTEEIITHRLPLSKGPEVFEKLMERKELFGKVILHP</sequence>
<dbReference type="Gene3D" id="3.40.50.720">
    <property type="entry name" value="NAD(P)-binding Rossmann-like Domain"/>
    <property type="match status" value="1"/>
</dbReference>
<dbReference type="InterPro" id="IPR020843">
    <property type="entry name" value="ER"/>
</dbReference>
<keyword evidence="3" id="KW-0560">Oxidoreductase</keyword>
<dbReference type="SUPFAM" id="SSF50129">
    <property type="entry name" value="GroES-like"/>
    <property type="match status" value="1"/>
</dbReference>
<comment type="cofactor">
    <cofactor evidence="4">
        <name>Zn(2+)</name>
        <dbReference type="ChEBI" id="CHEBI:29105"/>
    </cofactor>
</comment>
<dbReference type="PANTHER" id="PTHR43401">
    <property type="entry name" value="L-THREONINE 3-DEHYDROGENASE"/>
    <property type="match status" value="1"/>
</dbReference>
<dbReference type="AlphaFoldDB" id="A0A1M6DMX5"/>
<gene>
    <name evidence="6" type="ORF">SAMN02745170_00939</name>
</gene>
<dbReference type="InterPro" id="IPR036291">
    <property type="entry name" value="NAD(P)-bd_dom_sf"/>
</dbReference>
<dbReference type="InterPro" id="IPR011032">
    <property type="entry name" value="GroES-like_sf"/>
</dbReference>
<dbReference type="GO" id="GO:0016491">
    <property type="term" value="F:oxidoreductase activity"/>
    <property type="evidence" value="ECO:0007669"/>
    <property type="project" value="UniProtKB-KW"/>
</dbReference>
<dbReference type="SMART" id="SM00829">
    <property type="entry name" value="PKS_ER"/>
    <property type="match status" value="1"/>
</dbReference>
<keyword evidence="1 4" id="KW-0479">Metal-binding</keyword>
<keyword evidence="2 4" id="KW-0862">Zinc</keyword>
<dbReference type="PANTHER" id="PTHR43401:SF2">
    <property type="entry name" value="L-THREONINE 3-DEHYDROGENASE"/>
    <property type="match status" value="1"/>
</dbReference>
<dbReference type="InterPro" id="IPR050129">
    <property type="entry name" value="Zn_alcohol_dh"/>
</dbReference>
<evidence type="ECO:0000259" key="5">
    <source>
        <dbReference type="SMART" id="SM00829"/>
    </source>
</evidence>
<comment type="similarity">
    <text evidence="4">Belongs to the zinc-containing alcohol dehydrogenase family.</text>
</comment>
<proteinExistence type="inferred from homology"/>
<organism evidence="6 7">
    <name type="scientific">Propionispora hippei DSM 15287</name>
    <dbReference type="NCBI Taxonomy" id="1123003"/>
    <lineage>
        <taxon>Bacteria</taxon>
        <taxon>Bacillati</taxon>
        <taxon>Bacillota</taxon>
        <taxon>Negativicutes</taxon>
        <taxon>Selenomonadales</taxon>
        <taxon>Sporomusaceae</taxon>
        <taxon>Propionispora</taxon>
    </lineage>
</organism>
<name>A0A1M6DMX5_9FIRM</name>
<dbReference type="PROSITE" id="PS00059">
    <property type="entry name" value="ADH_ZINC"/>
    <property type="match status" value="1"/>
</dbReference>
<keyword evidence="7" id="KW-1185">Reference proteome</keyword>
<dbReference type="CDD" id="cd08236">
    <property type="entry name" value="sugar_DH"/>
    <property type="match status" value="1"/>
</dbReference>
<dbReference type="InterPro" id="IPR013149">
    <property type="entry name" value="ADH-like_C"/>
</dbReference>
<dbReference type="SUPFAM" id="SSF51735">
    <property type="entry name" value="NAD(P)-binding Rossmann-fold domains"/>
    <property type="match status" value="1"/>
</dbReference>
<evidence type="ECO:0000256" key="3">
    <source>
        <dbReference type="ARBA" id="ARBA00023002"/>
    </source>
</evidence>
<reference evidence="6 7" key="1">
    <citation type="submission" date="2016-11" db="EMBL/GenBank/DDBJ databases">
        <authorList>
            <person name="Varghese N."/>
            <person name="Submissions S."/>
        </authorList>
    </citation>
    <scope>NUCLEOTIDE SEQUENCE [LARGE SCALE GENOMIC DNA]</scope>
    <source>
        <strain evidence="6 7">DSM 15287</strain>
    </source>
</reference>
<dbReference type="InterPro" id="IPR002328">
    <property type="entry name" value="ADH_Zn_CS"/>
</dbReference>
<protein>
    <submittedName>
        <fullName evidence="6">L-iditol 2-dehydrogenase</fullName>
    </submittedName>
</protein>
<dbReference type="Pfam" id="PF00107">
    <property type="entry name" value="ADH_zinc_N"/>
    <property type="match status" value="1"/>
</dbReference>